<dbReference type="InterPro" id="IPR036086">
    <property type="entry name" value="ParB/Sulfiredoxin_sf"/>
</dbReference>
<proteinExistence type="predicted"/>
<reference evidence="1" key="1">
    <citation type="submission" date="2021-04" db="EMBL/GenBank/DDBJ databases">
        <title>Genome based classification of Actinospica acidithermotolerans sp. nov., an actinobacterium isolated from an Indonesian hot spring.</title>
        <authorList>
            <person name="Kusuma A.B."/>
            <person name="Putra K.E."/>
            <person name="Nafisah S."/>
            <person name="Loh J."/>
            <person name="Nouioui I."/>
            <person name="Goodfellow M."/>
        </authorList>
    </citation>
    <scope>NUCLEOTIDE SEQUENCE</scope>
    <source>
        <strain evidence="1">CSCA 57</strain>
    </source>
</reference>
<gene>
    <name evidence="1" type="ORF">KDL01_11140</name>
</gene>
<accession>A0A941ETY6</accession>
<dbReference type="SUPFAM" id="SSF110849">
    <property type="entry name" value="ParB/Sulfiredoxin"/>
    <property type="match status" value="1"/>
</dbReference>
<name>A0A941ETY6_9ACTN</name>
<dbReference type="RefSeq" id="WP_212528345.1">
    <property type="nucleotide sequence ID" value="NZ_JAGSOG010000040.1"/>
</dbReference>
<dbReference type="AlphaFoldDB" id="A0A941ETY6"/>
<comment type="caution">
    <text evidence="1">The sequence shown here is derived from an EMBL/GenBank/DDBJ whole genome shotgun (WGS) entry which is preliminary data.</text>
</comment>
<dbReference type="Proteomes" id="UP000675781">
    <property type="component" value="Unassembled WGS sequence"/>
</dbReference>
<sequence length="469" mass="52062">MSRSYELPPKAAEIRAVIEERLREAVSAEGSKETVTVDWRGQPKHVEVIDLPIDLMYYNPATHRIRAQRSHNLALEQGLESDPWSTASQDYLHFLLCANPANPSEPDPDLKALVESLDQEGQAEPGLITRDGILVNGNTRRAALKNLGKRSIRVGVLPESCTWEDINQVELSLQLRPDKRRDYSYVNRMLAYEEMIAAGVPEHEVARQFRTTVKMVKGDLKILSLIYEMVDRSAHDGASLRLVDFERAQENLRDYGNAVAQAKTVEEAELIKESKMVAIVLDFSKTDVRLIEHDFKERYLDPRLPDPLKEPQAAVAPVAIPGLGRTSRAASPKVAAARAFNDRVLRAKAEIVSGSAVSSQQAEEARQVYTAAREAVEEALKPAAGDARYKKKKLAPSDRIEAACSDIQQCISDLAYARASRSLDDEAAETFDDSLLELKKLLGKLAGEAHRSFSDGEGLDWLIAVGRMP</sequence>
<evidence type="ECO:0000313" key="2">
    <source>
        <dbReference type="Proteomes" id="UP000675781"/>
    </source>
</evidence>
<evidence type="ECO:0000313" key="1">
    <source>
        <dbReference type="EMBL" id="MBR7833824.1"/>
    </source>
</evidence>
<organism evidence="1 2">
    <name type="scientific">Actinospica durhamensis</name>
    <dbReference type="NCBI Taxonomy" id="1508375"/>
    <lineage>
        <taxon>Bacteria</taxon>
        <taxon>Bacillati</taxon>
        <taxon>Actinomycetota</taxon>
        <taxon>Actinomycetes</taxon>
        <taxon>Catenulisporales</taxon>
        <taxon>Actinospicaceae</taxon>
        <taxon>Actinospica</taxon>
    </lineage>
</organism>
<protein>
    <submittedName>
        <fullName evidence="1">Transcriptional regulator</fullName>
    </submittedName>
</protein>
<keyword evidence="2" id="KW-1185">Reference proteome</keyword>
<dbReference type="EMBL" id="JAGSOG010000040">
    <property type="protein sequence ID" value="MBR7833824.1"/>
    <property type="molecule type" value="Genomic_DNA"/>
</dbReference>